<dbReference type="Proteomes" id="UP000677228">
    <property type="component" value="Unassembled WGS sequence"/>
</dbReference>
<name>A0A8S2G9U2_9BILA</name>
<comment type="caution">
    <text evidence="1">The sequence shown here is derived from an EMBL/GenBank/DDBJ whole genome shotgun (WGS) entry which is preliminary data.</text>
</comment>
<feature type="non-terminal residue" evidence="1">
    <location>
        <position position="1"/>
    </location>
</feature>
<organism evidence="1 3">
    <name type="scientific">Didymodactylos carnosus</name>
    <dbReference type="NCBI Taxonomy" id="1234261"/>
    <lineage>
        <taxon>Eukaryota</taxon>
        <taxon>Metazoa</taxon>
        <taxon>Spiralia</taxon>
        <taxon>Gnathifera</taxon>
        <taxon>Rotifera</taxon>
        <taxon>Eurotatoria</taxon>
        <taxon>Bdelloidea</taxon>
        <taxon>Philodinida</taxon>
        <taxon>Philodinidae</taxon>
        <taxon>Didymodactylos</taxon>
    </lineage>
</organism>
<dbReference type="EMBL" id="CAJOBA010090202">
    <property type="protein sequence ID" value="CAF4481077.1"/>
    <property type="molecule type" value="Genomic_DNA"/>
</dbReference>
<reference evidence="1" key="1">
    <citation type="submission" date="2021-02" db="EMBL/GenBank/DDBJ databases">
        <authorList>
            <person name="Nowell W R."/>
        </authorList>
    </citation>
    <scope>NUCLEOTIDE SEQUENCE</scope>
</reference>
<proteinExistence type="predicted"/>
<accession>A0A8S2G9U2</accession>
<evidence type="ECO:0000313" key="3">
    <source>
        <dbReference type="Proteomes" id="UP000677228"/>
    </source>
</evidence>
<dbReference type="AlphaFoldDB" id="A0A8S2G9U2"/>
<evidence type="ECO:0000313" key="2">
    <source>
        <dbReference type="EMBL" id="CAF4481077.1"/>
    </source>
</evidence>
<gene>
    <name evidence="1" type="ORF">OVA965_LOCUS44385</name>
    <name evidence="2" type="ORF">TMI583_LOCUS47146</name>
</gene>
<dbReference type="Proteomes" id="UP000682733">
    <property type="component" value="Unassembled WGS sequence"/>
</dbReference>
<protein>
    <submittedName>
        <fullName evidence="1">Uncharacterized protein</fullName>
    </submittedName>
</protein>
<sequence length="57" mass="6102">MFLETPEDAQPGDAAAEDVGVPAAPVPKVAEEGDAVAVFAVEYDRALPHQYYLVEEL</sequence>
<dbReference type="EMBL" id="CAJNOK010063082">
    <property type="protein sequence ID" value="CAF1642904.1"/>
    <property type="molecule type" value="Genomic_DNA"/>
</dbReference>
<evidence type="ECO:0000313" key="1">
    <source>
        <dbReference type="EMBL" id="CAF1642904.1"/>
    </source>
</evidence>